<protein>
    <submittedName>
        <fullName evidence="2">Uncharacterized protein</fullName>
    </submittedName>
</protein>
<dbReference type="AlphaFoldDB" id="A0AAU9MAE5"/>
<keyword evidence="1" id="KW-0472">Membrane</keyword>
<evidence type="ECO:0000256" key="1">
    <source>
        <dbReference type="SAM" id="Phobius"/>
    </source>
</evidence>
<feature type="transmembrane region" description="Helical" evidence="1">
    <location>
        <begin position="24"/>
        <end position="49"/>
    </location>
</feature>
<dbReference type="PANTHER" id="PTHR48223:SF1">
    <property type="entry name" value="ABC TRANSMEMBRANE TYPE-1 DOMAIN-CONTAINING PROTEIN"/>
    <property type="match status" value="1"/>
</dbReference>
<proteinExistence type="predicted"/>
<evidence type="ECO:0000313" key="3">
    <source>
        <dbReference type="Proteomes" id="UP001157418"/>
    </source>
</evidence>
<dbReference type="Proteomes" id="UP001157418">
    <property type="component" value="Unassembled WGS sequence"/>
</dbReference>
<keyword evidence="3" id="KW-1185">Reference proteome</keyword>
<keyword evidence="1" id="KW-1133">Transmembrane helix</keyword>
<keyword evidence="1" id="KW-0812">Transmembrane</keyword>
<gene>
    <name evidence="2" type="ORF">LVIROSA_LOCUS5476</name>
</gene>
<comment type="caution">
    <text evidence="2">The sequence shown here is derived from an EMBL/GenBank/DDBJ whole genome shotgun (WGS) entry which is preliminary data.</text>
</comment>
<reference evidence="2 3" key="1">
    <citation type="submission" date="2022-01" db="EMBL/GenBank/DDBJ databases">
        <authorList>
            <person name="Xiong W."/>
            <person name="Schranz E."/>
        </authorList>
    </citation>
    <scope>NUCLEOTIDE SEQUENCE [LARGE SCALE GENOMIC DNA]</scope>
</reference>
<dbReference type="EMBL" id="CAKMRJ010000113">
    <property type="protein sequence ID" value="CAH1417823.1"/>
    <property type="molecule type" value="Genomic_DNA"/>
</dbReference>
<dbReference type="PANTHER" id="PTHR48223">
    <property type="entry name" value="DEFECTIVE 2759, PUTATIVE ISOFORM 1-RELATED"/>
    <property type="match status" value="1"/>
</dbReference>
<evidence type="ECO:0000313" key="2">
    <source>
        <dbReference type="EMBL" id="CAH1417823.1"/>
    </source>
</evidence>
<name>A0AAU9MAE5_9ASTR</name>
<organism evidence="2 3">
    <name type="scientific">Lactuca virosa</name>
    <dbReference type="NCBI Taxonomy" id="75947"/>
    <lineage>
        <taxon>Eukaryota</taxon>
        <taxon>Viridiplantae</taxon>
        <taxon>Streptophyta</taxon>
        <taxon>Embryophyta</taxon>
        <taxon>Tracheophyta</taxon>
        <taxon>Spermatophyta</taxon>
        <taxon>Magnoliopsida</taxon>
        <taxon>eudicotyledons</taxon>
        <taxon>Gunneridae</taxon>
        <taxon>Pentapetalae</taxon>
        <taxon>asterids</taxon>
        <taxon>campanulids</taxon>
        <taxon>Asterales</taxon>
        <taxon>Asteraceae</taxon>
        <taxon>Cichorioideae</taxon>
        <taxon>Cichorieae</taxon>
        <taxon>Lactucinae</taxon>
        <taxon>Lactuca</taxon>
    </lineage>
</organism>
<sequence length="114" mass="13142">MIFIPMYLAVNIKYGPEVAKELTPLWICGPLLVALYIKILHGLCLLYIYSFKQSVKVVKDLPVYYDYVIHEKLKEAINGSLWWSLGKAYGKNFKNGQWISIWTTLNPYGLIIAN</sequence>
<accession>A0AAU9MAE5</accession>